<keyword evidence="3" id="KW-1185">Reference proteome</keyword>
<protein>
    <submittedName>
        <fullName evidence="2">Uncharacterized protein</fullName>
    </submittedName>
</protein>
<feature type="region of interest" description="Disordered" evidence="1">
    <location>
        <begin position="46"/>
        <end position="100"/>
    </location>
</feature>
<organism evidence="2 3">
    <name type="scientific">Caerostris extrusa</name>
    <name type="common">Bark spider</name>
    <name type="synonym">Caerostris bankana</name>
    <dbReference type="NCBI Taxonomy" id="172846"/>
    <lineage>
        <taxon>Eukaryota</taxon>
        <taxon>Metazoa</taxon>
        <taxon>Ecdysozoa</taxon>
        <taxon>Arthropoda</taxon>
        <taxon>Chelicerata</taxon>
        <taxon>Arachnida</taxon>
        <taxon>Araneae</taxon>
        <taxon>Araneomorphae</taxon>
        <taxon>Entelegynae</taxon>
        <taxon>Araneoidea</taxon>
        <taxon>Araneidae</taxon>
        <taxon>Caerostris</taxon>
    </lineage>
</organism>
<feature type="compositionally biased region" description="Basic residues" evidence="1">
    <location>
        <begin position="64"/>
        <end position="83"/>
    </location>
</feature>
<dbReference type="EMBL" id="BPLR01001576">
    <property type="protein sequence ID" value="GIZ03235.1"/>
    <property type="molecule type" value="Genomic_DNA"/>
</dbReference>
<comment type="caution">
    <text evidence="2">The sequence shown here is derived from an EMBL/GenBank/DDBJ whole genome shotgun (WGS) entry which is preliminary data.</text>
</comment>
<evidence type="ECO:0000313" key="3">
    <source>
        <dbReference type="Proteomes" id="UP001054945"/>
    </source>
</evidence>
<proteinExistence type="predicted"/>
<gene>
    <name evidence="2" type="ORF">CEXT_499531</name>
</gene>
<name>A0AAV4YAI7_CAEEX</name>
<sequence>MQATSSLGCFFKILQSIYSFHWNTKYGNPKSSANFCFKSLKQDFRPAFPKRPRKEPRFSTVKFLSRKKRKKKKKKKEKKKARAGNRNSRGESARPSHPERFSNSFSVVMTIVLRDINALI</sequence>
<reference evidence="2 3" key="1">
    <citation type="submission" date="2021-06" db="EMBL/GenBank/DDBJ databases">
        <title>Caerostris extrusa draft genome.</title>
        <authorList>
            <person name="Kono N."/>
            <person name="Arakawa K."/>
        </authorList>
    </citation>
    <scope>NUCLEOTIDE SEQUENCE [LARGE SCALE GENOMIC DNA]</scope>
</reference>
<dbReference type="Proteomes" id="UP001054945">
    <property type="component" value="Unassembled WGS sequence"/>
</dbReference>
<dbReference type="AlphaFoldDB" id="A0AAV4YAI7"/>
<feature type="compositionally biased region" description="Basic and acidic residues" evidence="1">
    <location>
        <begin position="88"/>
        <end position="100"/>
    </location>
</feature>
<accession>A0AAV4YAI7</accession>
<evidence type="ECO:0000256" key="1">
    <source>
        <dbReference type="SAM" id="MobiDB-lite"/>
    </source>
</evidence>
<evidence type="ECO:0000313" key="2">
    <source>
        <dbReference type="EMBL" id="GIZ03235.1"/>
    </source>
</evidence>